<dbReference type="EMBL" id="JAVAIL010000001">
    <property type="protein sequence ID" value="MDP4538473.1"/>
    <property type="molecule type" value="Genomic_DNA"/>
</dbReference>
<dbReference type="SMART" id="SM00899">
    <property type="entry name" value="FeoA"/>
    <property type="match status" value="1"/>
</dbReference>
<dbReference type="SUPFAM" id="SSF50037">
    <property type="entry name" value="C-terminal domain of transcriptional repressors"/>
    <property type="match status" value="1"/>
</dbReference>
<evidence type="ECO:0000313" key="3">
    <source>
        <dbReference type="EMBL" id="MDP4538473.1"/>
    </source>
</evidence>
<dbReference type="PANTHER" id="PTHR42954:SF2">
    <property type="entry name" value="FE(2+) TRANSPORT PROTEIN A"/>
    <property type="match status" value="1"/>
</dbReference>
<proteinExistence type="predicted"/>
<dbReference type="RefSeq" id="WP_305928605.1">
    <property type="nucleotide sequence ID" value="NZ_JAVAIL010000001.1"/>
</dbReference>
<dbReference type="PANTHER" id="PTHR42954">
    <property type="entry name" value="FE(2+) TRANSPORT PROTEIN A"/>
    <property type="match status" value="1"/>
</dbReference>
<dbReference type="Pfam" id="PF04023">
    <property type="entry name" value="FeoA"/>
    <property type="match status" value="1"/>
</dbReference>
<evidence type="ECO:0000256" key="1">
    <source>
        <dbReference type="ARBA" id="ARBA00023004"/>
    </source>
</evidence>
<evidence type="ECO:0000259" key="2">
    <source>
        <dbReference type="SMART" id="SM00899"/>
    </source>
</evidence>
<evidence type="ECO:0000313" key="4">
    <source>
        <dbReference type="Proteomes" id="UP001235664"/>
    </source>
</evidence>
<feature type="domain" description="Ferrous iron transporter FeoA-like" evidence="2">
    <location>
        <begin position="1"/>
        <end position="78"/>
    </location>
</feature>
<dbReference type="Gene3D" id="2.30.30.90">
    <property type="match status" value="1"/>
</dbReference>
<name>A0ABT9H578_9SPHN</name>
<accession>A0ABT9H578</accession>
<sequence length="90" mass="9667">MTLDGLEYGRQARIVAVAWDRLAMDEAKRLRALGIDEGAELAVIHRGVFGTRDPLALRLGNMTIALRRSHALAIEVELLDGGADETAAAA</sequence>
<dbReference type="InterPro" id="IPR052713">
    <property type="entry name" value="FeoA"/>
</dbReference>
<dbReference type="InterPro" id="IPR008988">
    <property type="entry name" value="Transcriptional_repressor_C"/>
</dbReference>
<protein>
    <submittedName>
        <fullName evidence="3">FeoA family protein</fullName>
    </submittedName>
</protein>
<gene>
    <name evidence="3" type="ORF">Q9K01_02375</name>
</gene>
<dbReference type="InterPro" id="IPR038157">
    <property type="entry name" value="FeoA_core_dom"/>
</dbReference>
<dbReference type="Proteomes" id="UP001235664">
    <property type="component" value="Unassembled WGS sequence"/>
</dbReference>
<comment type="caution">
    <text evidence="3">The sequence shown here is derived from an EMBL/GenBank/DDBJ whole genome shotgun (WGS) entry which is preliminary data.</text>
</comment>
<keyword evidence="4" id="KW-1185">Reference proteome</keyword>
<organism evidence="3 4">
    <name type="scientific">Qipengyuania benthica</name>
    <dbReference type="NCBI Taxonomy" id="3067651"/>
    <lineage>
        <taxon>Bacteria</taxon>
        <taxon>Pseudomonadati</taxon>
        <taxon>Pseudomonadota</taxon>
        <taxon>Alphaproteobacteria</taxon>
        <taxon>Sphingomonadales</taxon>
        <taxon>Erythrobacteraceae</taxon>
        <taxon>Qipengyuania</taxon>
    </lineage>
</organism>
<dbReference type="InterPro" id="IPR007167">
    <property type="entry name" value="Fe-transptr_FeoA-like"/>
</dbReference>
<reference evidence="3 4" key="1">
    <citation type="submission" date="2023-08" db="EMBL/GenBank/DDBJ databases">
        <title>genomic of DY56.</title>
        <authorList>
            <person name="Wang Y."/>
        </authorList>
    </citation>
    <scope>NUCLEOTIDE SEQUENCE [LARGE SCALE GENOMIC DNA]</scope>
    <source>
        <strain evidence="3 4">DY56-A-20</strain>
    </source>
</reference>
<keyword evidence="1" id="KW-0408">Iron</keyword>